<evidence type="ECO:0000313" key="2">
    <source>
        <dbReference type="EMBL" id="AUB79625.1"/>
    </source>
</evidence>
<proteinExistence type="predicted"/>
<dbReference type="Proteomes" id="UP000232638">
    <property type="component" value="Chromosome"/>
</dbReference>
<feature type="region of interest" description="Disordered" evidence="1">
    <location>
        <begin position="150"/>
        <end position="172"/>
    </location>
</feature>
<dbReference type="OrthoDB" id="7671393at2"/>
<dbReference type="AlphaFoldDB" id="A0A2K8U266"/>
<accession>A0A2K8U266</accession>
<dbReference type="EMBL" id="CP020370">
    <property type="protein sequence ID" value="AUB79625.1"/>
    <property type="molecule type" value="Genomic_DNA"/>
</dbReference>
<feature type="compositionally biased region" description="Low complexity" evidence="1">
    <location>
        <begin position="150"/>
        <end position="159"/>
    </location>
</feature>
<keyword evidence="3" id="KW-1185">Reference proteome</keyword>
<evidence type="ECO:0000313" key="3">
    <source>
        <dbReference type="Proteomes" id="UP000232638"/>
    </source>
</evidence>
<name>A0A2K8U266_9GAMM</name>
<organism evidence="2 3">
    <name type="scientific">Candidatus Thiodictyon syntrophicum</name>
    <dbReference type="NCBI Taxonomy" id="1166950"/>
    <lineage>
        <taxon>Bacteria</taxon>
        <taxon>Pseudomonadati</taxon>
        <taxon>Pseudomonadota</taxon>
        <taxon>Gammaproteobacteria</taxon>
        <taxon>Chromatiales</taxon>
        <taxon>Chromatiaceae</taxon>
        <taxon>Thiodictyon</taxon>
    </lineage>
</organism>
<protein>
    <submittedName>
        <fullName evidence="2">Uncharacterized protein</fullName>
    </submittedName>
</protein>
<dbReference type="KEGG" id="tsy:THSYN_00725"/>
<evidence type="ECO:0000256" key="1">
    <source>
        <dbReference type="SAM" id="MobiDB-lite"/>
    </source>
</evidence>
<dbReference type="RefSeq" id="WP_100917443.1">
    <property type="nucleotide sequence ID" value="NZ_CP020370.1"/>
</dbReference>
<gene>
    <name evidence="2" type="ORF">THSYN_00725</name>
</gene>
<sequence length="326" mass="34565">MAGSTAVVLPVDEAQRVYHESHGAAWIRCGACRERLICWPNPNYGPAPQPVAPDEGVDPFLAGLRDGSRRCADQAEALVAAAGAMADGDFVRAQHLLGIDHGDLASQFIQALAQDLTTNVVGEAQDPRAHGERLARRLCTYAGLWSARARGSRGAAPAGNPMQRPPRPHRSLPAPVNPRAVMRESAGADVWAGKYHVDPVTGDRHRVMGVSRTPRSHATSTAANKGEGLAYHEALQRGEIGLQQPAGANVPGTDFITAVLDDAGNVSNVVITEVKTSMRGRFPEPKTAIPGTWQAELLDAIAQGRVVLRQINVDLSPTGQGTISGF</sequence>
<reference evidence="2 3" key="1">
    <citation type="submission" date="2017-03" db="EMBL/GenBank/DDBJ databases">
        <title>Complete genome sequence of Candidatus 'Thiodictyon syntrophicum' sp. nov. strain Cad16T, a photolithoautotroph purple sulfur bacterium isolated from an alpine meromictic lake.</title>
        <authorList>
            <person name="Luedin S.M."/>
            <person name="Pothier J.F."/>
            <person name="Danza F."/>
            <person name="Storelli N."/>
            <person name="Wittwer M."/>
            <person name="Tonolla M."/>
        </authorList>
    </citation>
    <scope>NUCLEOTIDE SEQUENCE [LARGE SCALE GENOMIC DNA]</scope>
    <source>
        <strain evidence="2 3">Cad16T</strain>
    </source>
</reference>